<evidence type="ECO:0000313" key="4">
    <source>
        <dbReference type="EMBL" id="PWQ93613.1"/>
    </source>
</evidence>
<dbReference type="Pfam" id="PF00990">
    <property type="entry name" value="GGDEF"/>
    <property type="match status" value="1"/>
</dbReference>
<dbReference type="AlphaFoldDB" id="A0A317C8B2"/>
<dbReference type="InterPro" id="IPR043128">
    <property type="entry name" value="Rev_trsase/Diguanyl_cyclase"/>
</dbReference>
<sequence>MLESSSVSYELRIALDQSNEQLSLLFEPGGALNYSDRILRNIRNDFVSTSAQFTLLTERLQSLLDDQFKTLGSLVPADKYQKISAEIYNIDDIWSEYQQRIKEIESYNINTLRAGNKLWEPLDASVAHNSSLATSITALNHLVYQSSIEQNQRLAVLYVVMLILAIGIVWAIWFSTLKPLAKRLESSYQEIVCKNTRLDYQANHDALTGLYNRAAFNSRITHLEATKNTNLPYCLVLIDLDNFKITNDSMGHNIGDSILQKVAADMLENPLAGECAYRIGGDEYALLIDRLDDEIDLKSRLVQLLEVIREPIEIEQVQLHTSCSIGAAIAGISCGYDQKEMFAAADKALYSVKKSGRNGFQLCSKAQQQNQSEKDRQDDDLSKSVDLKKFNVFYQPIIDITTQNIVAYEARVHWQHPTLGQLQQENWIDDASRLSLDTKITKQVIQTIEKHFKYWLKQDMKILPMTVDIGQSILLSGEAYTLVTNLSENLPVSSYIGIEVSELMFNERSFDAVTEQLARFIQAGIPVTIDHYGRGHSSLLQLRKIPFDTLKVDKKLTLQADKDKSLQTYISSLVAFTEGVGKTLICQDVQSAKGRQTLIELGCRYMQSRHISTVLTYDAISESMDDSMKSETA</sequence>
<evidence type="ECO:0000259" key="3">
    <source>
        <dbReference type="PROSITE" id="PS50887"/>
    </source>
</evidence>
<dbReference type="PANTHER" id="PTHR44757:SF2">
    <property type="entry name" value="BIOFILM ARCHITECTURE MAINTENANCE PROTEIN MBAA"/>
    <property type="match status" value="1"/>
</dbReference>
<reference evidence="4 5" key="1">
    <citation type="submission" date="2018-05" db="EMBL/GenBank/DDBJ databases">
        <title>Leucothrix arctica sp. nov., isolated from Arctic seawater.</title>
        <authorList>
            <person name="Choi A."/>
            <person name="Baek K."/>
        </authorList>
    </citation>
    <scope>NUCLEOTIDE SEQUENCE [LARGE SCALE GENOMIC DNA]</scope>
    <source>
        <strain evidence="4 5">IMCC9719</strain>
    </source>
</reference>
<organism evidence="4 5">
    <name type="scientific">Leucothrix arctica</name>
    <dbReference type="NCBI Taxonomy" id="1481894"/>
    <lineage>
        <taxon>Bacteria</taxon>
        <taxon>Pseudomonadati</taxon>
        <taxon>Pseudomonadota</taxon>
        <taxon>Gammaproteobacteria</taxon>
        <taxon>Thiotrichales</taxon>
        <taxon>Thiotrichaceae</taxon>
        <taxon>Leucothrix</taxon>
    </lineage>
</organism>
<feature type="domain" description="GGDEF" evidence="3">
    <location>
        <begin position="231"/>
        <end position="365"/>
    </location>
</feature>
<name>A0A317C8B2_9GAMM</name>
<dbReference type="InterPro" id="IPR052155">
    <property type="entry name" value="Biofilm_reg_signaling"/>
</dbReference>
<comment type="caution">
    <text evidence="4">The sequence shown here is derived from an EMBL/GenBank/DDBJ whole genome shotgun (WGS) entry which is preliminary data.</text>
</comment>
<keyword evidence="5" id="KW-1185">Reference proteome</keyword>
<evidence type="ECO:0000313" key="5">
    <source>
        <dbReference type="Proteomes" id="UP000245506"/>
    </source>
</evidence>
<dbReference type="SUPFAM" id="SSF141868">
    <property type="entry name" value="EAL domain-like"/>
    <property type="match status" value="1"/>
</dbReference>
<protein>
    <recommendedName>
        <fullName evidence="6">GGDEF-domain containing protein</fullName>
    </recommendedName>
</protein>
<gene>
    <name evidence="4" type="ORF">DKT75_18520</name>
</gene>
<dbReference type="PANTHER" id="PTHR44757">
    <property type="entry name" value="DIGUANYLATE CYCLASE DGCP"/>
    <property type="match status" value="1"/>
</dbReference>
<dbReference type="InterPro" id="IPR035919">
    <property type="entry name" value="EAL_sf"/>
</dbReference>
<evidence type="ECO:0008006" key="6">
    <source>
        <dbReference type="Google" id="ProtNLM"/>
    </source>
</evidence>
<dbReference type="SMART" id="SM00052">
    <property type="entry name" value="EAL"/>
    <property type="match status" value="1"/>
</dbReference>
<dbReference type="InterPro" id="IPR000160">
    <property type="entry name" value="GGDEF_dom"/>
</dbReference>
<proteinExistence type="predicted"/>
<dbReference type="NCBIfam" id="TIGR00254">
    <property type="entry name" value="GGDEF"/>
    <property type="match status" value="1"/>
</dbReference>
<dbReference type="PROSITE" id="PS50883">
    <property type="entry name" value="EAL"/>
    <property type="match status" value="1"/>
</dbReference>
<dbReference type="CDD" id="cd01949">
    <property type="entry name" value="GGDEF"/>
    <property type="match status" value="1"/>
</dbReference>
<evidence type="ECO:0000259" key="2">
    <source>
        <dbReference type="PROSITE" id="PS50883"/>
    </source>
</evidence>
<dbReference type="Pfam" id="PF00563">
    <property type="entry name" value="EAL"/>
    <property type="match status" value="1"/>
</dbReference>
<dbReference type="InterPro" id="IPR001633">
    <property type="entry name" value="EAL_dom"/>
</dbReference>
<dbReference type="Gene3D" id="3.30.70.270">
    <property type="match status" value="1"/>
</dbReference>
<feature type="transmembrane region" description="Helical" evidence="1">
    <location>
        <begin position="154"/>
        <end position="173"/>
    </location>
</feature>
<dbReference type="InterPro" id="IPR029787">
    <property type="entry name" value="Nucleotide_cyclase"/>
</dbReference>
<dbReference type="OrthoDB" id="9814202at2"/>
<dbReference type="RefSeq" id="WP_109825585.1">
    <property type="nucleotide sequence ID" value="NZ_QGKL01000042.1"/>
</dbReference>
<keyword evidence="1" id="KW-0812">Transmembrane</keyword>
<dbReference type="Proteomes" id="UP000245506">
    <property type="component" value="Unassembled WGS sequence"/>
</dbReference>
<dbReference type="SUPFAM" id="SSF55073">
    <property type="entry name" value="Nucleotide cyclase"/>
    <property type="match status" value="1"/>
</dbReference>
<dbReference type="CDD" id="cd01948">
    <property type="entry name" value="EAL"/>
    <property type="match status" value="1"/>
</dbReference>
<dbReference type="Gene3D" id="3.20.20.450">
    <property type="entry name" value="EAL domain"/>
    <property type="match status" value="1"/>
</dbReference>
<feature type="domain" description="EAL" evidence="2">
    <location>
        <begin position="374"/>
        <end position="628"/>
    </location>
</feature>
<evidence type="ECO:0000256" key="1">
    <source>
        <dbReference type="SAM" id="Phobius"/>
    </source>
</evidence>
<accession>A0A317C8B2</accession>
<keyword evidence="1" id="KW-1133">Transmembrane helix</keyword>
<dbReference type="SMART" id="SM00267">
    <property type="entry name" value="GGDEF"/>
    <property type="match status" value="1"/>
</dbReference>
<keyword evidence="1" id="KW-0472">Membrane</keyword>
<dbReference type="EMBL" id="QGKL01000042">
    <property type="protein sequence ID" value="PWQ93613.1"/>
    <property type="molecule type" value="Genomic_DNA"/>
</dbReference>
<dbReference type="PROSITE" id="PS50887">
    <property type="entry name" value="GGDEF"/>
    <property type="match status" value="1"/>
</dbReference>